<keyword evidence="1" id="KW-0472">Membrane</keyword>
<protein>
    <submittedName>
        <fullName evidence="2">Uncharacterized protein</fullName>
    </submittedName>
</protein>
<evidence type="ECO:0000256" key="1">
    <source>
        <dbReference type="SAM" id="Phobius"/>
    </source>
</evidence>
<dbReference type="HOGENOM" id="CLU_2038039_0_0_1"/>
<sequence length="121" mass="15498">MEKCRIHYMFPRIIQNCICDRFLLSDKQFSYSKRNRLEAQKIITKNFFCCYIYFLFCFLVCRYMSYSCYQYYLIFKYVPHYRNINYDYLAIYREHVRLYERRQCLKYHIYIYLFIKKINQK</sequence>
<evidence type="ECO:0000313" key="2">
    <source>
        <dbReference type="EMBL" id="EJW02195.1"/>
    </source>
</evidence>
<dbReference type="EMBL" id="AFBI03000084">
    <property type="protein sequence ID" value="EJW02195.1"/>
    <property type="molecule type" value="Genomic_DNA"/>
</dbReference>
<dbReference type="VEuPathDB" id="MicrosporidiaDB:EDEG_03349"/>
<keyword evidence="1" id="KW-1133">Transmembrane helix</keyword>
<reference evidence="3" key="2">
    <citation type="submission" date="2015-07" db="EMBL/GenBank/DDBJ databases">
        <title>Contrasting host-pathogen interactions and genome evolution in two generalist and specialist microsporidian pathogens of mosquitoes.</title>
        <authorList>
            <consortium name="The Broad Institute Genomics Platform"/>
            <consortium name="The Broad Institute Genome Sequencing Center for Infectious Disease"/>
            <person name="Cuomo C.A."/>
            <person name="Sanscrainte N.D."/>
            <person name="Goldberg J.M."/>
            <person name="Heiman D."/>
            <person name="Young S."/>
            <person name="Zeng Q."/>
            <person name="Becnel J.J."/>
            <person name="Birren B.W."/>
        </authorList>
    </citation>
    <scope>NUCLEOTIDE SEQUENCE [LARGE SCALE GENOMIC DNA]</scope>
    <source>
        <strain evidence="3">USNM 41457</strain>
    </source>
</reference>
<feature type="transmembrane region" description="Helical" evidence="1">
    <location>
        <begin position="42"/>
        <end position="65"/>
    </location>
</feature>
<name>J9DHV2_EDHAE</name>
<proteinExistence type="predicted"/>
<reference evidence="2 3" key="1">
    <citation type="submission" date="2011-08" db="EMBL/GenBank/DDBJ databases">
        <authorList>
            <person name="Liu Z.J."/>
            <person name="Shi F.L."/>
            <person name="Lu J.Q."/>
            <person name="Li M."/>
            <person name="Wang Z.L."/>
        </authorList>
    </citation>
    <scope>NUCLEOTIDE SEQUENCE [LARGE SCALE GENOMIC DNA]</scope>
    <source>
        <strain evidence="2 3">USNM 41457</strain>
    </source>
</reference>
<evidence type="ECO:0000313" key="3">
    <source>
        <dbReference type="Proteomes" id="UP000003163"/>
    </source>
</evidence>
<dbReference type="InParanoid" id="J9DHV2"/>
<dbReference type="Proteomes" id="UP000003163">
    <property type="component" value="Unassembled WGS sequence"/>
</dbReference>
<organism evidence="2 3">
    <name type="scientific">Edhazardia aedis (strain USNM 41457)</name>
    <name type="common">Microsporidian parasite</name>
    <dbReference type="NCBI Taxonomy" id="1003232"/>
    <lineage>
        <taxon>Eukaryota</taxon>
        <taxon>Fungi</taxon>
        <taxon>Fungi incertae sedis</taxon>
        <taxon>Microsporidia</taxon>
        <taxon>Edhazardia</taxon>
    </lineage>
</organism>
<dbReference type="AlphaFoldDB" id="J9DHV2"/>
<accession>J9DHV2</accession>
<comment type="caution">
    <text evidence="2">The sequence shown here is derived from an EMBL/GenBank/DDBJ whole genome shotgun (WGS) entry which is preliminary data.</text>
</comment>
<gene>
    <name evidence="2" type="ORF">EDEG_03349</name>
</gene>
<keyword evidence="3" id="KW-1185">Reference proteome</keyword>
<keyword evidence="1" id="KW-0812">Transmembrane</keyword>